<keyword evidence="1" id="KW-1185">Reference proteome</keyword>
<dbReference type="WBParaSite" id="TCONS_00009194.p1">
    <property type="protein sequence ID" value="TCONS_00009194.p1"/>
    <property type="gene ID" value="XLOC_007031"/>
</dbReference>
<protein>
    <submittedName>
        <fullName evidence="2">DUF4806 domain-containing protein</fullName>
    </submittedName>
</protein>
<name>A0A0K0DYV0_STRER</name>
<reference evidence="2" key="1">
    <citation type="submission" date="2015-08" db="UniProtKB">
        <authorList>
            <consortium name="WormBaseParasite"/>
        </authorList>
    </citation>
    <scope>IDENTIFICATION</scope>
</reference>
<dbReference type="Proteomes" id="UP000035681">
    <property type="component" value="Unplaced"/>
</dbReference>
<dbReference type="AlphaFoldDB" id="A0A0K0DYV0"/>
<organism evidence="2">
    <name type="scientific">Strongyloides stercoralis</name>
    <name type="common">Threadworm</name>
    <dbReference type="NCBI Taxonomy" id="6248"/>
    <lineage>
        <taxon>Eukaryota</taxon>
        <taxon>Metazoa</taxon>
        <taxon>Ecdysozoa</taxon>
        <taxon>Nematoda</taxon>
        <taxon>Chromadorea</taxon>
        <taxon>Rhabditida</taxon>
        <taxon>Tylenchina</taxon>
        <taxon>Panagrolaimomorpha</taxon>
        <taxon>Strongyloidoidea</taxon>
        <taxon>Strongyloididae</taxon>
        <taxon>Strongyloides</taxon>
    </lineage>
</organism>
<evidence type="ECO:0000313" key="1">
    <source>
        <dbReference type="Proteomes" id="UP000035681"/>
    </source>
</evidence>
<dbReference type="WBParaSite" id="SSTP_0000241600.1">
    <property type="protein sequence ID" value="SSTP_0000241600.1"/>
    <property type="gene ID" value="SSTP_0000241600"/>
</dbReference>
<accession>A0A0K0DYV0</accession>
<sequence>MKKMEIDNKIEDNQRVRKAKDTLEIDQPKSKKIKNEEDCITKESIEPIHYIKHKFNGSSFKLPIKVNETECDIVAFGKHKYQKTSTEEIAAIYLQFATKNKNKS</sequence>
<evidence type="ECO:0000313" key="2">
    <source>
        <dbReference type="WBParaSite" id="SSTP_0000241600.1"/>
    </source>
</evidence>
<proteinExistence type="predicted"/>